<comment type="caution">
    <text evidence="3">The sequence shown here is derived from an EMBL/GenBank/DDBJ whole genome shotgun (WGS) entry which is preliminary data.</text>
</comment>
<accession>A0AAV4LDS1</accession>
<dbReference type="EMBL" id="BOQE01000001">
    <property type="protein sequence ID" value="GIM45881.1"/>
    <property type="molecule type" value="Genomic_DNA"/>
</dbReference>
<organism evidence="3 4">
    <name type="scientific">Collibacillus ludicampi</name>
    <dbReference type="NCBI Taxonomy" id="2771369"/>
    <lineage>
        <taxon>Bacteria</taxon>
        <taxon>Bacillati</taxon>
        <taxon>Bacillota</taxon>
        <taxon>Bacilli</taxon>
        <taxon>Bacillales</taxon>
        <taxon>Alicyclobacillaceae</taxon>
        <taxon>Collibacillus</taxon>
    </lineage>
</organism>
<dbReference type="AlphaFoldDB" id="A0AAV4LDS1"/>
<feature type="transmembrane region" description="Helical" evidence="2">
    <location>
        <begin position="12"/>
        <end position="33"/>
    </location>
</feature>
<sequence length="167" mass="19095">MDAVTWIQSNLVVVIYGMVGLLILSWLWIWMLARRISRIQKRQKKWVQGQVPANLEDALLTYKDELKQLDEKIHQILAEMEEQKRLTQKNVGPVGIVRFNAFDEMGGDLSFAVAILNGQKNGVVISSIYGREEQRTYAKPIENGSSVYLLSDEEKEAVKQAIQKMES</sequence>
<gene>
    <name evidence="3" type="ORF">DNHGIG_14300</name>
</gene>
<evidence type="ECO:0008006" key="5">
    <source>
        <dbReference type="Google" id="ProtNLM"/>
    </source>
</evidence>
<keyword evidence="2" id="KW-1133">Transmembrane helix</keyword>
<proteinExistence type="predicted"/>
<dbReference type="Proteomes" id="UP001057291">
    <property type="component" value="Unassembled WGS sequence"/>
</dbReference>
<evidence type="ECO:0000256" key="2">
    <source>
        <dbReference type="SAM" id="Phobius"/>
    </source>
</evidence>
<evidence type="ECO:0000313" key="4">
    <source>
        <dbReference type="Proteomes" id="UP001057291"/>
    </source>
</evidence>
<dbReference type="Pfam" id="PF14584">
    <property type="entry name" value="DUF4446"/>
    <property type="match status" value="1"/>
</dbReference>
<reference evidence="3" key="1">
    <citation type="journal article" date="2023" name="Int. J. Syst. Evol. Microbiol.">
        <title>Collibacillus ludicampi gen. nov., sp. nov., a new soil bacterium of the family Alicyclobacillaceae.</title>
        <authorList>
            <person name="Jojima T."/>
            <person name="Ioku Y."/>
            <person name="Fukuta Y."/>
            <person name="Shirasaka N."/>
            <person name="Matsumura Y."/>
            <person name="Mori M."/>
        </authorList>
    </citation>
    <scope>NUCLEOTIDE SEQUENCE</scope>
    <source>
        <strain evidence="3">TP075</strain>
    </source>
</reference>
<keyword evidence="1" id="KW-0175">Coiled coil</keyword>
<feature type="coiled-coil region" evidence="1">
    <location>
        <begin position="59"/>
        <end position="86"/>
    </location>
</feature>
<dbReference type="RefSeq" id="WP_282199043.1">
    <property type="nucleotide sequence ID" value="NZ_BOQE01000001.1"/>
</dbReference>
<keyword evidence="4" id="KW-1185">Reference proteome</keyword>
<evidence type="ECO:0000256" key="1">
    <source>
        <dbReference type="SAM" id="Coils"/>
    </source>
</evidence>
<evidence type="ECO:0000313" key="3">
    <source>
        <dbReference type="EMBL" id="GIM45881.1"/>
    </source>
</evidence>
<dbReference type="InterPro" id="IPR027981">
    <property type="entry name" value="DUF4446"/>
</dbReference>
<keyword evidence="2" id="KW-0472">Membrane</keyword>
<protein>
    <recommendedName>
        <fullName evidence="5">DUF4446 family protein</fullName>
    </recommendedName>
</protein>
<name>A0AAV4LDS1_9BACL</name>
<keyword evidence="2" id="KW-0812">Transmembrane</keyword>